<evidence type="ECO:0000259" key="2">
    <source>
        <dbReference type="Pfam" id="PF06114"/>
    </source>
</evidence>
<evidence type="ECO:0000313" key="3">
    <source>
        <dbReference type="EMBL" id="SEQ01882.1"/>
    </source>
</evidence>
<feature type="domain" description="IrrE N-terminal-like" evidence="2">
    <location>
        <begin position="206"/>
        <end position="258"/>
    </location>
</feature>
<organism evidence="3 4">
    <name type="scientific">Natrinema salaciae</name>
    <dbReference type="NCBI Taxonomy" id="1186196"/>
    <lineage>
        <taxon>Archaea</taxon>
        <taxon>Methanobacteriati</taxon>
        <taxon>Methanobacteriota</taxon>
        <taxon>Stenosarchaea group</taxon>
        <taxon>Halobacteria</taxon>
        <taxon>Halobacteriales</taxon>
        <taxon>Natrialbaceae</taxon>
        <taxon>Natrinema</taxon>
    </lineage>
</organism>
<proteinExistence type="predicted"/>
<accession>A0A1H9CL02</accession>
<dbReference type="AlphaFoldDB" id="A0A1H9CL02"/>
<dbReference type="EMBL" id="FOFD01000001">
    <property type="protein sequence ID" value="SEQ01882.1"/>
    <property type="molecule type" value="Genomic_DNA"/>
</dbReference>
<feature type="compositionally biased region" description="Polar residues" evidence="1">
    <location>
        <begin position="1"/>
        <end position="13"/>
    </location>
</feature>
<reference evidence="4" key="1">
    <citation type="submission" date="2016-10" db="EMBL/GenBank/DDBJ databases">
        <authorList>
            <person name="Varghese N."/>
            <person name="Submissions S."/>
        </authorList>
    </citation>
    <scope>NUCLEOTIDE SEQUENCE [LARGE SCALE GENOMIC DNA]</scope>
    <source>
        <strain evidence="4">DSM 25055</strain>
    </source>
</reference>
<evidence type="ECO:0000313" key="4">
    <source>
        <dbReference type="Proteomes" id="UP000199114"/>
    </source>
</evidence>
<dbReference type="InterPro" id="IPR010359">
    <property type="entry name" value="IrrE_HExxH"/>
</dbReference>
<dbReference type="OrthoDB" id="336062at2157"/>
<keyword evidence="4" id="KW-1185">Reference proteome</keyword>
<dbReference type="RefSeq" id="WP_090614404.1">
    <property type="nucleotide sequence ID" value="NZ_FOFD01000001.1"/>
</dbReference>
<name>A0A1H9CL02_9EURY</name>
<dbReference type="STRING" id="1186196.SAMN04489841_1085"/>
<feature type="region of interest" description="Disordered" evidence="1">
    <location>
        <begin position="1"/>
        <end position="20"/>
    </location>
</feature>
<gene>
    <name evidence="3" type="ORF">SAMN04489841_1085</name>
</gene>
<dbReference type="Proteomes" id="UP000199114">
    <property type="component" value="Unassembled WGS sequence"/>
</dbReference>
<protein>
    <recommendedName>
        <fullName evidence="2">IrrE N-terminal-like domain-containing protein</fullName>
    </recommendedName>
</protein>
<evidence type="ECO:0000256" key="1">
    <source>
        <dbReference type="SAM" id="MobiDB-lite"/>
    </source>
</evidence>
<dbReference type="Pfam" id="PF06114">
    <property type="entry name" value="Peptidase_M78"/>
    <property type="match status" value="1"/>
</dbReference>
<sequence>MTTSDCSQVSFENSDTRRDEMHSAMEAWAEELVEEVDDAVSSEQFQEWLNMQSRFHDYSYRNTLLINRQCPHAIRVAGYRTWQTEFDRHVKEGENAIWIWAPIIAKQCPECENSPSYHGRSDCEYDETPPEEWSKGLVGFRPAPVFDISQTKGEPLPELETEATGDADELLSVLLEAASILDMNVEVVSQPEWTHGDAKGVCQYRSPAERPLLEIRARENNADLAVTLVHEYAHALLHSGTDDKTERSKRELEAEAVGYIVGRYFGIDTSGSAFYLAAWEGDEPEVIFDRLERISSTAQEIIDVVNKVTDDE</sequence>